<keyword evidence="1" id="KW-1133">Transmembrane helix</keyword>
<reference evidence="2" key="1">
    <citation type="journal article" date="2013" name="Genetics">
        <title>The draft genome and transcriptome of Panagrellus redivivus are shaped by the harsh demands of a free-living lifestyle.</title>
        <authorList>
            <person name="Srinivasan J."/>
            <person name="Dillman A.R."/>
            <person name="Macchietto M.G."/>
            <person name="Heikkinen L."/>
            <person name="Lakso M."/>
            <person name="Fracchia K.M."/>
            <person name="Antoshechkin I."/>
            <person name="Mortazavi A."/>
            <person name="Wong G."/>
            <person name="Sternberg P.W."/>
        </authorList>
    </citation>
    <scope>NUCLEOTIDE SEQUENCE [LARGE SCALE GENOMIC DNA]</scope>
    <source>
        <strain evidence="2">MT8872</strain>
    </source>
</reference>
<name>A0A7E4VUX8_PANRE</name>
<sequence>MISTQNVIFRSKKLLILIFVLFGAYILYWLSPICQTNLYEEFSNDESESEWIFGSADPGIRLVTATSANHFNEAIRSCRAIAARKESKQWQRGFMIIYNLGDITAAQRRVYSHNCPFVEWRSFDFDRYPSYVRSLKEYRWKPLLVNEVLREASKVFYFDSSVLISPNTSYGFEKTFNEMESNYSTCGFRQYERTHHTMFSATHPAMFRYFDFDIEEAKATEMYGATLFTILRNQASIKIIQKWVDCALAQGCMAPTGHNVHCDSKALGTGAYANCHRYDQAALAILLAQCSHDQSAYAGTSDMYSVNRG</sequence>
<protein>
    <submittedName>
        <fullName evidence="3">Nucleotid_trans domain-containing protein</fullName>
    </submittedName>
</protein>
<dbReference type="PANTHER" id="PTHR31389:SF4">
    <property type="entry name" value="LD39211P"/>
    <property type="match status" value="1"/>
</dbReference>
<evidence type="ECO:0000313" key="2">
    <source>
        <dbReference type="Proteomes" id="UP000492821"/>
    </source>
</evidence>
<dbReference type="Pfam" id="PF07801">
    <property type="entry name" value="DUF1647"/>
    <property type="match status" value="1"/>
</dbReference>
<dbReference type="PANTHER" id="PTHR31389">
    <property type="entry name" value="LD39211P"/>
    <property type="match status" value="1"/>
</dbReference>
<dbReference type="InterPro" id="IPR012444">
    <property type="entry name" value="DUF1647"/>
</dbReference>
<keyword evidence="2" id="KW-1185">Reference proteome</keyword>
<organism evidence="2 3">
    <name type="scientific">Panagrellus redivivus</name>
    <name type="common">Microworm</name>
    <dbReference type="NCBI Taxonomy" id="6233"/>
    <lineage>
        <taxon>Eukaryota</taxon>
        <taxon>Metazoa</taxon>
        <taxon>Ecdysozoa</taxon>
        <taxon>Nematoda</taxon>
        <taxon>Chromadorea</taxon>
        <taxon>Rhabditida</taxon>
        <taxon>Tylenchina</taxon>
        <taxon>Panagrolaimomorpha</taxon>
        <taxon>Panagrolaimoidea</taxon>
        <taxon>Panagrolaimidae</taxon>
        <taxon>Panagrellus</taxon>
    </lineage>
</organism>
<dbReference type="AlphaFoldDB" id="A0A7E4VUX8"/>
<evidence type="ECO:0000313" key="3">
    <source>
        <dbReference type="WBParaSite" id="Pan_g2707.t1"/>
    </source>
</evidence>
<dbReference type="Proteomes" id="UP000492821">
    <property type="component" value="Unassembled WGS sequence"/>
</dbReference>
<proteinExistence type="predicted"/>
<reference evidence="3" key="2">
    <citation type="submission" date="2020-10" db="UniProtKB">
        <authorList>
            <consortium name="WormBaseParasite"/>
        </authorList>
    </citation>
    <scope>IDENTIFICATION</scope>
</reference>
<accession>A0A7E4VUX8</accession>
<keyword evidence="1" id="KW-0472">Membrane</keyword>
<feature type="transmembrane region" description="Helical" evidence="1">
    <location>
        <begin position="12"/>
        <end position="30"/>
    </location>
</feature>
<evidence type="ECO:0000256" key="1">
    <source>
        <dbReference type="SAM" id="Phobius"/>
    </source>
</evidence>
<keyword evidence="1" id="KW-0812">Transmembrane</keyword>
<dbReference type="WBParaSite" id="Pan_g2707.t1">
    <property type="protein sequence ID" value="Pan_g2707.t1"/>
    <property type="gene ID" value="Pan_g2707"/>
</dbReference>